<dbReference type="InterPro" id="IPR029479">
    <property type="entry name" value="Nitroreductase"/>
</dbReference>
<name>A0A7K0D933_9NOCA</name>
<organism evidence="2 3">
    <name type="scientific">Nocardia macrotermitis</name>
    <dbReference type="NCBI Taxonomy" id="2585198"/>
    <lineage>
        <taxon>Bacteria</taxon>
        <taxon>Bacillati</taxon>
        <taxon>Actinomycetota</taxon>
        <taxon>Actinomycetes</taxon>
        <taxon>Mycobacteriales</taxon>
        <taxon>Nocardiaceae</taxon>
        <taxon>Nocardia</taxon>
    </lineage>
</organism>
<dbReference type="RefSeq" id="WP_153413814.1">
    <property type="nucleotide sequence ID" value="NZ_WEGK01000013.1"/>
</dbReference>
<comment type="caution">
    <text evidence="2">The sequence shown here is derived from an EMBL/GenBank/DDBJ whole genome shotgun (WGS) entry which is preliminary data.</text>
</comment>
<gene>
    <name evidence="2" type="ORF">NRB20_54080</name>
</gene>
<dbReference type="Gene3D" id="3.40.109.10">
    <property type="entry name" value="NADH Oxidase"/>
    <property type="match status" value="1"/>
</dbReference>
<evidence type="ECO:0000259" key="1">
    <source>
        <dbReference type="Pfam" id="PF00881"/>
    </source>
</evidence>
<evidence type="ECO:0000313" key="2">
    <source>
        <dbReference type="EMBL" id="MQY22293.1"/>
    </source>
</evidence>
<accession>A0A7K0D933</accession>
<keyword evidence="3" id="KW-1185">Reference proteome</keyword>
<dbReference type="EMBL" id="WEGK01000013">
    <property type="protein sequence ID" value="MQY22293.1"/>
    <property type="molecule type" value="Genomic_DNA"/>
</dbReference>
<dbReference type="AlphaFoldDB" id="A0A7K0D933"/>
<reference evidence="2 3" key="1">
    <citation type="submission" date="2019-10" db="EMBL/GenBank/DDBJ databases">
        <title>Nocardia macrotermitis sp. nov. and Nocardia aurantia sp. nov., isolated from the gut of fungus growing-termite Macrotermes natalensis.</title>
        <authorList>
            <person name="Benndorf R."/>
            <person name="Schwitalla J."/>
            <person name="Martin K."/>
            <person name="De Beer W."/>
            <person name="Kaster A.-K."/>
            <person name="Vollmers J."/>
            <person name="Poulsen M."/>
            <person name="Beemelmanns C."/>
        </authorList>
    </citation>
    <scope>NUCLEOTIDE SEQUENCE [LARGE SCALE GENOMIC DNA]</scope>
    <source>
        <strain evidence="2 3">RB20</strain>
    </source>
</reference>
<dbReference type="Proteomes" id="UP000438448">
    <property type="component" value="Unassembled WGS sequence"/>
</dbReference>
<sequence>MDVFDAMESPMTMRWLSGDPVPDELIDRLIRAGARASSPENSQLWDFVVVRSAEQRARLHEAIVPDISALDSVRARLAGAVDPVKRRMRESAYHLSATLRQAPPEYRTCTTEPGRSPCARPS</sequence>
<evidence type="ECO:0000313" key="3">
    <source>
        <dbReference type="Proteomes" id="UP000438448"/>
    </source>
</evidence>
<dbReference type="SUPFAM" id="SSF55469">
    <property type="entry name" value="FMN-dependent nitroreductase-like"/>
    <property type="match status" value="1"/>
</dbReference>
<dbReference type="InterPro" id="IPR000415">
    <property type="entry name" value="Nitroreductase-like"/>
</dbReference>
<feature type="domain" description="Nitroreductase" evidence="1">
    <location>
        <begin position="12"/>
        <end position="69"/>
    </location>
</feature>
<dbReference type="OrthoDB" id="9798230at2"/>
<dbReference type="GO" id="GO:0016491">
    <property type="term" value="F:oxidoreductase activity"/>
    <property type="evidence" value="ECO:0007669"/>
    <property type="project" value="InterPro"/>
</dbReference>
<protein>
    <recommendedName>
        <fullName evidence="1">Nitroreductase domain-containing protein</fullName>
    </recommendedName>
</protein>
<dbReference type="Pfam" id="PF00881">
    <property type="entry name" value="Nitroreductase"/>
    <property type="match status" value="1"/>
</dbReference>
<proteinExistence type="predicted"/>